<dbReference type="GO" id="GO:0009734">
    <property type="term" value="P:auxin-activated signaling pathway"/>
    <property type="evidence" value="ECO:0007669"/>
    <property type="project" value="UniProtKB-UniRule"/>
</dbReference>
<evidence type="ECO:0000313" key="10">
    <source>
        <dbReference type="EMBL" id="JAT53513.1"/>
    </source>
</evidence>
<evidence type="ECO:0000256" key="7">
    <source>
        <dbReference type="SAM" id="MobiDB-lite"/>
    </source>
</evidence>
<feature type="domain" description="PB1" evidence="8">
    <location>
        <begin position="402"/>
        <end position="486"/>
    </location>
</feature>
<organism evidence="10">
    <name type="scientific">Anthurium amnicola</name>
    <dbReference type="NCBI Taxonomy" id="1678845"/>
    <lineage>
        <taxon>Eukaryota</taxon>
        <taxon>Viridiplantae</taxon>
        <taxon>Streptophyta</taxon>
        <taxon>Embryophyta</taxon>
        <taxon>Tracheophyta</taxon>
        <taxon>Spermatophyta</taxon>
        <taxon>Magnoliopsida</taxon>
        <taxon>Liliopsida</taxon>
        <taxon>Araceae</taxon>
        <taxon>Pothoideae</taxon>
        <taxon>Potheae</taxon>
        <taxon>Anthurium</taxon>
    </lineage>
</organism>
<evidence type="ECO:0000256" key="4">
    <source>
        <dbReference type="ARBA" id="ARBA00023242"/>
    </source>
</evidence>
<dbReference type="AlphaFoldDB" id="A0A1D1YFV2"/>
<dbReference type="PROSITE" id="PS51745">
    <property type="entry name" value="PB1"/>
    <property type="match status" value="1"/>
</dbReference>
<evidence type="ECO:0000256" key="2">
    <source>
        <dbReference type="ARBA" id="ARBA00023015"/>
    </source>
</evidence>
<dbReference type="GO" id="GO:0006355">
    <property type="term" value="P:regulation of DNA-templated transcription"/>
    <property type="evidence" value="ECO:0007669"/>
    <property type="project" value="InterPro"/>
</dbReference>
<comment type="subcellular location">
    <subcellularLocation>
        <location evidence="1 6">Nucleus</location>
    </subcellularLocation>
</comment>
<feature type="region of interest" description="Disordered" evidence="7">
    <location>
        <begin position="513"/>
        <end position="536"/>
    </location>
</feature>
<dbReference type="InterPro" id="IPR044835">
    <property type="entry name" value="ARF_plant"/>
</dbReference>
<keyword evidence="3 6" id="KW-0804">Transcription</keyword>
<keyword evidence="4 6" id="KW-0539">Nucleus</keyword>
<dbReference type="PANTHER" id="PTHR31384:SF9">
    <property type="entry name" value="AUXIN RESPONSE FACTOR 19"/>
    <property type="match status" value="1"/>
</dbReference>
<protein>
    <recommendedName>
        <fullName evidence="6">Auxin-responsive protein</fullName>
    </recommendedName>
</protein>
<feature type="non-terminal residue" evidence="10">
    <location>
        <position position="1"/>
    </location>
</feature>
<keyword evidence="2 6" id="KW-0805">Transcription regulation</keyword>
<accession>A0A1D1YFV2</accession>
<dbReference type="Pfam" id="PF02309">
    <property type="entry name" value="AUX_IAA"/>
    <property type="match status" value="1"/>
</dbReference>
<evidence type="ECO:0000256" key="6">
    <source>
        <dbReference type="RuleBase" id="RU004549"/>
    </source>
</evidence>
<comment type="similarity">
    <text evidence="6">Belongs to the Aux/IAA family.</text>
</comment>
<evidence type="ECO:0000313" key="9">
    <source>
        <dbReference type="EMBL" id="JAT40482.1"/>
    </source>
</evidence>
<sequence length="536" mass="59003">QQQQQQQQFLLPQQQSRISGQLPNQINQQLPLHEHQIHLQLLQKLQQQQSLLVQPDTQKPPQVSEQQNTLLEATQHLLNAHSLSQQYITPLQSAKNTPVSMQFSHSMQQKPQQKLPRAQIIATQLPGTTSSQPSANVLSRTSSCLITSGGTPSVLTEDVPSCSTSPPSTNNGPVLLQTIVNKACRSTIMAEEVSPSAAKIVGDDSFEIMAATTDRAKDLQKLEVKPSISIPMLQNQGILAPQMYMNNTVHMDCLDTSSSATSVCLSQTDTQLQQTNPLASFNQQSVLFRDAAVESEVPPDPRNSILFGVNIDSPLGIAMPSEPLLAKDISPAKDYRNHLTSSNIAPDYNVSKEPQQELSSSIVSQSFGVQDMAFNSIDSAISDSSLLNKCSWAPPPQLQRMRTYTKVYKRGAVGRSIDITRYSGYNELKQDLARMFSIEGQLEDRQRIGWKLVYVDHENDVLLVGDDPWEEFVSCVHCIRILSPQEVQQMSLDGDLGGNNIFPNQACSSSDGGNAWRGQCDQNPGNPSAGSFNHFD</sequence>
<evidence type="ECO:0000256" key="5">
    <source>
        <dbReference type="ARBA" id="ARBA00023294"/>
    </source>
</evidence>
<dbReference type="FunFam" id="3.10.20.90:FF:000047">
    <property type="entry name" value="Auxin response factor"/>
    <property type="match status" value="1"/>
</dbReference>
<evidence type="ECO:0000256" key="1">
    <source>
        <dbReference type="ARBA" id="ARBA00004123"/>
    </source>
</evidence>
<dbReference type="EMBL" id="GDJX01014423">
    <property type="protein sequence ID" value="JAT53513.1"/>
    <property type="molecule type" value="Transcribed_RNA"/>
</dbReference>
<dbReference type="SUPFAM" id="SSF54277">
    <property type="entry name" value="CAD &amp; PB1 domains"/>
    <property type="match status" value="1"/>
</dbReference>
<keyword evidence="5 6" id="KW-0927">Auxin signaling pathway</keyword>
<evidence type="ECO:0000256" key="3">
    <source>
        <dbReference type="ARBA" id="ARBA00023163"/>
    </source>
</evidence>
<name>A0A1D1YFV2_9ARAE</name>
<reference evidence="10" key="1">
    <citation type="submission" date="2015-07" db="EMBL/GenBank/DDBJ databases">
        <title>Transcriptome Assembly of Anthurium amnicola.</title>
        <authorList>
            <person name="Suzuki J."/>
        </authorList>
    </citation>
    <scope>NUCLEOTIDE SEQUENCE</scope>
</reference>
<evidence type="ECO:0000259" key="8">
    <source>
        <dbReference type="PROSITE" id="PS51745"/>
    </source>
</evidence>
<proteinExistence type="inferred from homology"/>
<dbReference type="InterPro" id="IPR033389">
    <property type="entry name" value="AUX/IAA_dom"/>
</dbReference>
<keyword evidence="6" id="KW-0678">Repressor</keyword>
<dbReference type="GO" id="GO:0005634">
    <property type="term" value="C:nucleus"/>
    <property type="evidence" value="ECO:0007669"/>
    <property type="project" value="UniProtKB-SubCell"/>
</dbReference>
<dbReference type="Gene3D" id="3.10.20.90">
    <property type="entry name" value="Phosphatidylinositol 3-kinase Catalytic Subunit, Chain A, domain 1"/>
    <property type="match status" value="1"/>
</dbReference>
<dbReference type="GO" id="GO:0003677">
    <property type="term" value="F:DNA binding"/>
    <property type="evidence" value="ECO:0007669"/>
    <property type="project" value="InterPro"/>
</dbReference>
<dbReference type="PANTHER" id="PTHR31384">
    <property type="entry name" value="AUXIN RESPONSE FACTOR 4-RELATED"/>
    <property type="match status" value="1"/>
</dbReference>
<feature type="compositionally biased region" description="Polar residues" evidence="7">
    <location>
        <begin position="520"/>
        <end position="536"/>
    </location>
</feature>
<dbReference type="InterPro" id="IPR053793">
    <property type="entry name" value="PB1-like"/>
</dbReference>
<dbReference type="EMBL" id="GDJX01027454">
    <property type="protein sequence ID" value="JAT40482.1"/>
    <property type="molecule type" value="Transcribed_RNA"/>
</dbReference>
<comment type="function">
    <text evidence="6">Aux/IAA proteins are short-lived transcriptional factors that function as repressors of early auxin response genes at low auxin concentrations.</text>
</comment>
<comment type="subunit">
    <text evidence="6">Homodimers and heterodimers.</text>
</comment>
<gene>
    <name evidence="10" type="primary">ARF19_3</name>
    <name evidence="9" type="synonym">ARF19_1</name>
    <name evidence="10" type="ORF">g.97261</name>
    <name evidence="9" type="ORF">g.97275</name>
</gene>